<comment type="caution">
    <text evidence="9">The sequence shown here is derived from an EMBL/GenBank/DDBJ whole genome shotgun (WGS) entry which is preliminary data.</text>
</comment>
<feature type="signal peptide" evidence="7">
    <location>
        <begin position="1"/>
        <end position="27"/>
    </location>
</feature>
<protein>
    <submittedName>
        <fullName evidence="9">Carbohydrate-binding protein</fullName>
    </submittedName>
</protein>
<dbReference type="InterPro" id="IPR013783">
    <property type="entry name" value="Ig-like_fold"/>
</dbReference>
<dbReference type="GO" id="GO:0030246">
    <property type="term" value="F:carbohydrate binding"/>
    <property type="evidence" value="ECO:0007669"/>
    <property type="project" value="InterPro"/>
</dbReference>
<dbReference type="GO" id="GO:0004348">
    <property type="term" value="F:glucosylceramidase activity"/>
    <property type="evidence" value="ECO:0007669"/>
    <property type="project" value="InterPro"/>
</dbReference>
<dbReference type="GO" id="GO:0005509">
    <property type="term" value="F:calcium ion binding"/>
    <property type="evidence" value="ECO:0007669"/>
    <property type="project" value="InterPro"/>
</dbReference>
<dbReference type="SUPFAM" id="SSF51445">
    <property type="entry name" value="(Trans)glycosidases"/>
    <property type="match status" value="1"/>
</dbReference>
<dbReference type="InterPro" id="IPR005084">
    <property type="entry name" value="CBM6"/>
</dbReference>
<dbReference type="InterPro" id="IPR001139">
    <property type="entry name" value="Glyco_hydro_30"/>
</dbReference>
<name>A0A937K431_9CLOT</name>
<evidence type="ECO:0000259" key="8">
    <source>
        <dbReference type="PROSITE" id="PS51175"/>
    </source>
</evidence>
<evidence type="ECO:0000256" key="1">
    <source>
        <dbReference type="ARBA" id="ARBA00005382"/>
    </source>
</evidence>
<accession>A0A937K431</accession>
<dbReference type="InterPro" id="IPR033452">
    <property type="entry name" value="GH30_C"/>
</dbReference>
<evidence type="ECO:0000313" key="10">
    <source>
        <dbReference type="Proteomes" id="UP000623681"/>
    </source>
</evidence>
<reference evidence="9" key="1">
    <citation type="submission" date="2021-01" db="EMBL/GenBank/DDBJ databases">
        <title>Genome public.</title>
        <authorList>
            <person name="Liu C."/>
            <person name="Sun Q."/>
        </authorList>
    </citation>
    <scope>NUCLEOTIDE SEQUENCE</scope>
    <source>
        <strain evidence="9">YIM B02565</strain>
    </source>
</reference>
<evidence type="ECO:0000256" key="5">
    <source>
        <dbReference type="SAM" id="MobiDB-lite"/>
    </source>
</evidence>
<feature type="domain" description="CBM6" evidence="8">
    <location>
        <begin position="629"/>
        <end position="758"/>
    </location>
</feature>
<feature type="transmembrane region" description="Helical" evidence="6">
    <location>
        <begin position="875"/>
        <end position="896"/>
    </location>
</feature>
<dbReference type="InterPro" id="IPR013780">
    <property type="entry name" value="Glyco_hydro_b"/>
</dbReference>
<dbReference type="InterPro" id="IPR006584">
    <property type="entry name" value="Cellulose-bd_IV"/>
</dbReference>
<dbReference type="GO" id="GO:0006680">
    <property type="term" value="P:glucosylceramide catabolic process"/>
    <property type="evidence" value="ECO:0007669"/>
    <property type="project" value="TreeGrafter"/>
</dbReference>
<keyword evidence="4" id="KW-0326">Glycosidase</keyword>
<evidence type="ECO:0000256" key="7">
    <source>
        <dbReference type="SAM" id="SignalP"/>
    </source>
</evidence>
<dbReference type="Pfam" id="PF05345">
    <property type="entry name" value="He_PIG"/>
    <property type="match status" value="1"/>
</dbReference>
<dbReference type="SUPFAM" id="SSF49313">
    <property type="entry name" value="Cadherin-like"/>
    <property type="match status" value="1"/>
</dbReference>
<evidence type="ECO:0000256" key="4">
    <source>
        <dbReference type="RuleBase" id="RU361188"/>
    </source>
</evidence>
<dbReference type="InterPro" id="IPR033453">
    <property type="entry name" value="Glyco_hydro_30_TIM-barrel"/>
</dbReference>
<sequence length="909" mass="99051">MKKAKKLALLSGILSLPILLGSLPASTTWALDASAIGKTVEVQGTYSSGITHKWETLNPVTFGEDAANDKVDTTITLDPSTKYQEYQGVGISLDETSISNLWKLSASDREAVVKNLVDPVSGAGLEQFRITIGSPDCIEHIPFWSYDELPEGVKEDWNLEYFSIEKDKQYHIIDTIKLIQKYNPDAQFFASAWSAPAWMKTKNLFTGYVEPKNDGSNSFVQANKLRDDCINVFARYYVKTIQAFANEGIDIRAITLLNEPGMDVVYPAMDISIEQQQKLALDIKSEFAKANLNTELWVHDFNFWDWKDPSSTATKNYYRIFKDSNVAKGEDVLKASDAVAFHPYWGDPSVMADVAKEYPNLKVHLTETGDFSPSSAMNDFNNYSSSYTGWVGVTDQNGGTLHWTDARDNNVNWDAVNPGWKNRLVVVDTDKKTATYMDSLYGLGQFSKYLACGGRSGSDNSVKEGARRIFSTGSVNGVSNVAFQNPDGEIVMVLINSGAEKDVKVNMLGKALVEKVPADSTTTLRWKPEIPQKGENKAPVLNSITDIGMDQYSTKTFKLNGTDGDGDTLMYYGINLPDGITVDAKTGLVTLAPTKAGTFDLSFVVSDGQDKDTKTMKLIVNRKATPLLGKIEAEDYSMQNGWTDGGGNFVENSGSASGGKDVGYTSAGNWLKYFVNVPKDGVYDVEFGVANGSGSESKNCISIKNEANDVLCTVSVPDTKGWGTWTAVKSKVTLKAGDQFITFYCNKGNFNIDYMKFSIVDKSQLSAAISGAEKIDLTKYSKESGDRLKEVINNAKLIVNNSEATQEEVDKALVTLNEAMSKLVKLPDTPNNPGNPSNPSNPSNPTTPTNPGDNGNTTPDTPTAPVDNNLPKTGAIIGSGVLIAIGAIFIIAGIVVNRRKLSKKSSENN</sequence>
<dbReference type="Pfam" id="PF17189">
    <property type="entry name" value="Glyco_hydro_30C"/>
    <property type="match status" value="1"/>
</dbReference>
<dbReference type="AlphaFoldDB" id="A0A937K431"/>
<dbReference type="NCBIfam" id="TIGR01167">
    <property type="entry name" value="LPXTG_anchor"/>
    <property type="match status" value="1"/>
</dbReference>
<dbReference type="Gene3D" id="2.60.40.10">
    <property type="entry name" value="Immunoglobulins"/>
    <property type="match status" value="1"/>
</dbReference>
<dbReference type="SMART" id="SM00606">
    <property type="entry name" value="CBD_IV"/>
    <property type="match status" value="1"/>
</dbReference>
<dbReference type="PROSITE" id="PS51175">
    <property type="entry name" value="CBM6"/>
    <property type="match status" value="1"/>
</dbReference>
<dbReference type="Proteomes" id="UP000623681">
    <property type="component" value="Unassembled WGS sequence"/>
</dbReference>
<feature type="chain" id="PRO_5039128774" evidence="7">
    <location>
        <begin position="28"/>
        <end position="909"/>
    </location>
</feature>
<dbReference type="EMBL" id="JAESWA010000022">
    <property type="protein sequence ID" value="MBL4932232.1"/>
    <property type="molecule type" value="Genomic_DNA"/>
</dbReference>
<comment type="similarity">
    <text evidence="1 4">Belongs to the glycosyl hydrolase 30 family.</text>
</comment>
<dbReference type="RefSeq" id="WP_202767600.1">
    <property type="nucleotide sequence ID" value="NZ_JAESWA010000022.1"/>
</dbReference>
<dbReference type="Gene3D" id="3.20.20.80">
    <property type="entry name" value="Glycosidases"/>
    <property type="match status" value="1"/>
</dbReference>
<evidence type="ECO:0000256" key="2">
    <source>
        <dbReference type="ARBA" id="ARBA00022729"/>
    </source>
</evidence>
<dbReference type="PANTHER" id="PTHR11069">
    <property type="entry name" value="GLUCOSYLCERAMIDASE"/>
    <property type="match status" value="1"/>
</dbReference>
<dbReference type="Gene3D" id="1.20.1270.90">
    <property type="entry name" value="AF1782-like"/>
    <property type="match status" value="1"/>
</dbReference>
<evidence type="ECO:0000256" key="3">
    <source>
        <dbReference type="ARBA" id="ARBA00022801"/>
    </source>
</evidence>
<proteinExistence type="inferred from homology"/>
<keyword evidence="3 4" id="KW-0378">Hydrolase</keyword>
<dbReference type="Gene3D" id="2.60.120.260">
    <property type="entry name" value="Galactose-binding domain-like"/>
    <property type="match status" value="1"/>
</dbReference>
<feature type="region of interest" description="Disordered" evidence="5">
    <location>
        <begin position="824"/>
        <end position="868"/>
    </location>
</feature>
<dbReference type="Gene3D" id="2.60.40.1180">
    <property type="entry name" value="Golgi alpha-mannosidase II"/>
    <property type="match status" value="1"/>
</dbReference>
<evidence type="ECO:0000313" key="9">
    <source>
        <dbReference type="EMBL" id="MBL4932232.1"/>
    </source>
</evidence>
<dbReference type="CDD" id="cd04080">
    <property type="entry name" value="CBM6_cellulase-like"/>
    <property type="match status" value="1"/>
</dbReference>
<organism evidence="9 10">
    <name type="scientific">Clostridium paridis</name>
    <dbReference type="NCBI Taxonomy" id="2803863"/>
    <lineage>
        <taxon>Bacteria</taxon>
        <taxon>Bacillati</taxon>
        <taxon>Bacillota</taxon>
        <taxon>Clostridia</taxon>
        <taxon>Eubacteriales</taxon>
        <taxon>Clostridiaceae</taxon>
        <taxon>Clostridium</taxon>
    </lineage>
</organism>
<keyword evidence="10" id="KW-1185">Reference proteome</keyword>
<dbReference type="GO" id="GO:0016020">
    <property type="term" value="C:membrane"/>
    <property type="evidence" value="ECO:0007669"/>
    <property type="project" value="InterPro"/>
</dbReference>
<feature type="compositionally biased region" description="Low complexity" evidence="5">
    <location>
        <begin position="827"/>
        <end position="863"/>
    </location>
</feature>
<dbReference type="Pfam" id="PF07554">
    <property type="entry name" value="FIVAR"/>
    <property type="match status" value="1"/>
</dbReference>
<keyword evidence="2 7" id="KW-0732">Signal</keyword>
<dbReference type="InterPro" id="IPR015919">
    <property type="entry name" value="Cadherin-like_sf"/>
</dbReference>
<dbReference type="Pfam" id="PF03422">
    <property type="entry name" value="CBM_6"/>
    <property type="match status" value="1"/>
</dbReference>
<keyword evidence="6" id="KW-0472">Membrane</keyword>
<dbReference type="Pfam" id="PF02055">
    <property type="entry name" value="Glyco_hydro_30"/>
    <property type="match status" value="1"/>
</dbReference>
<evidence type="ECO:0000256" key="6">
    <source>
        <dbReference type="SAM" id="Phobius"/>
    </source>
</evidence>
<keyword evidence="6" id="KW-0812">Transmembrane</keyword>
<dbReference type="SUPFAM" id="SSF49785">
    <property type="entry name" value="Galactose-binding domain-like"/>
    <property type="match status" value="1"/>
</dbReference>
<keyword evidence="6" id="KW-1133">Transmembrane helix</keyword>
<dbReference type="InterPro" id="IPR008979">
    <property type="entry name" value="Galactose-bd-like_sf"/>
</dbReference>
<gene>
    <name evidence="9" type="ORF">JK634_10475</name>
</gene>
<dbReference type="InterPro" id="IPR017853">
    <property type="entry name" value="GH"/>
</dbReference>
<dbReference type="PANTHER" id="PTHR11069:SF23">
    <property type="entry name" value="LYSOSOMAL ACID GLUCOSYLCERAMIDASE"/>
    <property type="match status" value="1"/>
</dbReference>